<comment type="similarity">
    <text evidence="1">Belongs to the protein kinase superfamily. ADCK protein kinase family.</text>
</comment>
<reference evidence="4" key="1">
    <citation type="submission" date="2012-04" db="EMBL/GenBank/DDBJ databases">
        <authorList>
            <person name="Borisov I.G."/>
            <person name="Ivanikova N.V."/>
            <person name="Pinevich A.V."/>
        </authorList>
    </citation>
    <scope>NUCLEOTIDE SEQUENCE</scope>
    <source>
        <strain evidence="4">CALU 1027</strain>
    </source>
</reference>
<keyword evidence="2" id="KW-1133">Transmembrane helix</keyword>
<keyword evidence="5" id="KW-1185">Reference proteome</keyword>
<proteinExistence type="inferred from homology"/>
<accession>A0A0M2Q2S5</accession>
<dbReference type="InterPro" id="IPR050154">
    <property type="entry name" value="UbiB_kinase"/>
</dbReference>
<keyword evidence="2" id="KW-0472">Membrane</keyword>
<dbReference type="SUPFAM" id="SSF56112">
    <property type="entry name" value="Protein kinase-like (PK-like)"/>
    <property type="match status" value="1"/>
</dbReference>
<dbReference type="AlphaFoldDB" id="A0A0M2Q2S5"/>
<dbReference type="InterPro" id="IPR004147">
    <property type="entry name" value="ABC1_dom"/>
</dbReference>
<gene>
    <name evidence="4" type="ORF">PROH_04520</name>
</gene>
<dbReference type="PANTHER" id="PTHR10566:SF113">
    <property type="entry name" value="PROTEIN ACTIVITY OF BC1 COMPLEX KINASE 7, CHLOROPLASTIC"/>
    <property type="match status" value="1"/>
</dbReference>
<name>A0A0M2Q2S5_PROHO</name>
<feature type="domain" description="ABC1 atypical kinase-like" evidence="3">
    <location>
        <begin position="83"/>
        <end position="333"/>
    </location>
</feature>
<dbReference type="Pfam" id="PF03109">
    <property type="entry name" value="ABC1"/>
    <property type="match status" value="1"/>
</dbReference>
<dbReference type="STRING" id="317619.GCA_000332315_04186"/>
<evidence type="ECO:0000313" key="4">
    <source>
        <dbReference type="EMBL" id="KKJ01563.1"/>
    </source>
</evidence>
<organism evidence="4 5">
    <name type="scientific">Prochlorothrix hollandica PCC 9006 = CALU 1027</name>
    <dbReference type="NCBI Taxonomy" id="317619"/>
    <lineage>
        <taxon>Bacteria</taxon>
        <taxon>Bacillati</taxon>
        <taxon>Cyanobacteriota</taxon>
        <taxon>Cyanophyceae</taxon>
        <taxon>Prochlorotrichales</taxon>
        <taxon>Prochlorotrichaceae</taxon>
        <taxon>Prochlorothrix</taxon>
    </lineage>
</organism>
<dbReference type="EMBL" id="AJTX02000002">
    <property type="protein sequence ID" value="KKJ01563.1"/>
    <property type="molecule type" value="Genomic_DNA"/>
</dbReference>
<evidence type="ECO:0000313" key="5">
    <source>
        <dbReference type="Proteomes" id="UP000034681"/>
    </source>
</evidence>
<evidence type="ECO:0000259" key="3">
    <source>
        <dbReference type="Pfam" id="PF03109"/>
    </source>
</evidence>
<dbReference type="PANTHER" id="PTHR10566">
    <property type="entry name" value="CHAPERONE-ACTIVITY OF BC1 COMPLEX CABC1 -RELATED"/>
    <property type="match status" value="1"/>
</dbReference>
<sequence length="545" mass="60642">MLDTGSITNSREAEILEVVFRNGWGYMRGLLVGAKPGEPEVPPPEVLRNIFVQLGPVFVKFGQLLSTRPDLLSPSYIECLSHLQSKVPAVDAVTIEAFIRQNSPVPVEENFSHINYTAIAAGSIGQTHRATLRNGRDVAIKVRRPGIEVQVEQDIALILRIAGLMNSTQFGERYGVLDLAEEFSNALRAELDFTTEAAYTDQLRQNLAQSHWFNPKELMVPEILWELTTPKLMTMEWLQGKPLLAATLLGRPDVDRERKAITTLLFRAFFHQFFIDGFFHADPHPGNIFYLDDGRLAILDCGMVGNLDPRTRTTLTEMVLAIVSADAQRCTQLALQIAEPTETVNLVKVEADIRRLLQRYANVSLASLSTAEAFNALLQIVSRNNLRWPANIGLFAKSVANLEGVARQFNPAVNVVEEVQPLMTDIFQRQLFGDNPLQLLLRTGLEFRNLSLESPRQFAFLLNRLTTETLRLNLNIQGIDDLRQSIDSAANRRTFGTVVSGLIVGAAILSTGQQTPQLQILSEVFFVVASLLGFWLLVGIIRSGG</sequence>
<evidence type="ECO:0000256" key="2">
    <source>
        <dbReference type="SAM" id="Phobius"/>
    </source>
</evidence>
<dbReference type="InterPro" id="IPR011009">
    <property type="entry name" value="Kinase-like_dom_sf"/>
</dbReference>
<dbReference type="CDD" id="cd05121">
    <property type="entry name" value="ABC1_ADCK3-like"/>
    <property type="match status" value="1"/>
</dbReference>
<protein>
    <submittedName>
        <fullName evidence="4">ABC transporter</fullName>
    </submittedName>
</protein>
<feature type="transmembrane region" description="Helical" evidence="2">
    <location>
        <begin position="524"/>
        <end position="541"/>
    </location>
</feature>
<dbReference type="eggNOG" id="COG0661">
    <property type="taxonomic scope" value="Bacteria"/>
</dbReference>
<dbReference type="Proteomes" id="UP000034681">
    <property type="component" value="Unassembled WGS sequence"/>
</dbReference>
<keyword evidence="2" id="KW-0812">Transmembrane</keyword>
<evidence type="ECO:0000256" key="1">
    <source>
        <dbReference type="ARBA" id="ARBA00009670"/>
    </source>
</evidence>
<comment type="caution">
    <text evidence="4">The sequence shown here is derived from an EMBL/GenBank/DDBJ whole genome shotgun (WGS) entry which is preliminary data.</text>
</comment>